<evidence type="ECO:0000313" key="2">
    <source>
        <dbReference type="Proteomes" id="UP000431684"/>
    </source>
</evidence>
<dbReference type="EMBL" id="WNWM01000002">
    <property type="protein sequence ID" value="MUI15720.1"/>
    <property type="molecule type" value="Genomic_DNA"/>
</dbReference>
<protein>
    <submittedName>
        <fullName evidence="1">Uncharacterized protein</fullName>
    </submittedName>
</protein>
<gene>
    <name evidence="1" type="ORF">GJV26_25170</name>
</gene>
<dbReference type="RefSeq" id="WP_155711371.1">
    <property type="nucleotide sequence ID" value="NZ_BMWU01000010.1"/>
</dbReference>
<comment type="caution">
    <text evidence="1">The sequence shown here is derived from an EMBL/GenBank/DDBJ whole genome shotgun (WGS) entry which is preliminary data.</text>
</comment>
<dbReference type="AlphaFoldDB" id="A0A6I3XMF3"/>
<name>A0A6I3XMF3_9BURK</name>
<reference evidence="1 2" key="1">
    <citation type="submission" date="2019-11" db="EMBL/GenBank/DDBJ databases">
        <title>Draft Genome Sequences of Six Type Strains of the Genus Massilia.</title>
        <authorList>
            <person name="Miess H."/>
            <person name="Frediansyah A."/>
            <person name="Goeker M."/>
            <person name="Gross H."/>
        </authorList>
    </citation>
    <scope>NUCLEOTIDE SEQUENCE [LARGE SCALE GENOMIC DNA]</scope>
    <source>
        <strain evidence="1 2">DSM 17513</strain>
    </source>
</reference>
<keyword evidence="2" id="KW-1185">Reference proteome</keyword>
<sequence length="343" mass="36695">MVNLILHPGAARRPLFIVRDGNLPLLFGVDGAGRLRMLQHMGAGAWSDTDLSAALPAAARVCCADVRQAPDGTIGIALAIRHGAGDCTLHIATGLAAGQDEAGWLEAMRQLAPVPGLPAGTQVTRLAFGPLQAGAPPLLLITAGSASWYCNAAAPMHTLRTLHLPAAQAYAIGNYRQPGIWALHPYGKGSALRFTPLRDPFGWYVALDYPEVPAHTHSVLLAPGSMPNVPDLYAAGDRIVVYRGGNTQPQTVAQVAGARLVWSHAREGAEYLAFADADGALWMVIRPYRGTWNPPFLLTRRRAVLAVAGQFIHAAVIEEGRLQVQRFTMDGLLYSSEIVTVDW</sequence>
<dbReference type="OrthoDB" id="8743310at2"/>
<organism evidence="1 2">
    <name type="scientific">Pseudoduganella dura</name>
    <dbReference type="NCBI Taxonomy" id="321982"/>
    <lineage>
        <taxon>Bacteria</taxon>
        <taxon>Pseudomonadati</taxon>
        <taxon>Pseudomonadota</taxon>
        <taxon>Betaproteobacteria</taxon>
        <taxon>Burkholderiales</taxon>
        <taxon>Oxalobacteraceae</taxon>
        <taxon>Telluria group</taxon>
        <taxon>Pseudoduganella</taxon>
    </lineage>
</organism>
<proteinExistence type="predicted"/>
<evidence type="ECO:0000313" key="1">
    <source>
        <dbReference type="EMBL" id="MUI15720.1"/>
    </source>
</evidence>
<accession>A0A6I3XMF3</accession>
<dbReference type="Proteomes" id="UP000431684">
    <property type="component" value="Unassembled WGS sequence"/>
</dbReference>